<proteinExistence type="predicted"/>
<keyword evidence="2" id="KW-1185">Reference proteome</keyword>
<dbReference type="Proteomes" id="UP000037510">
    <property type="component" value="Unassembled WGS sequence"/>
</dbReference>
<protein>
    <submittedName>
        <fullName evidence="1">Uncharacterized protein</fullName>
    </submittedName>
</protein>
<dbReference type="EMBL" id="JTDY01003615">
    <property type="protein sequence ID" value="KOB69257.1"/>
    <property type="molecule type" value="Genomic_DNA"/>
</dbReference>
<comment type="caution">
    <text evidence="1">The sequence shown here is derived from an EMBL/GenBank/DDBJ whole genome shotgun (WGS) entry which is preliminary data.</text>
</comment>
<reference evidence="1 2" key="1">
    <citation type="journal article" date="2015" name="Genome Biol. Evol.">
        <title>The genome of winter moth (Operophtera brumata) provides a genomic perspective on sexual dimorphism and phenology.</title>
        <authorList>
            <person name="Derks M.F."/>
            <person name="Smit S."/>
            <person name="Salis L."/>
            <person name="Schijlen E."/>
            <person name="Bossers A."/>
            <person name="Mateman C."/>
            <person name="Pijl A.S."/>
            <person name="de Ridder D."/>
            <person name="Groenen M.A."/>
            <person name="Visser M.E."/>
            <person name="Megens H.J."/>
        </authorList>
    </citation>
    <scope>NUCLEOTIDE SEQUENCE [LARGE SCALE GENOMIC DNA]</scope>
    <source>
        <strain evidence="1">WM2013NL</strain>
        <tissue evidence="1">Head and thorax</tissue>
    </source>
</reference>
<accession>A0A0L7L194</accession>
<organism evidence="1 2">
    <name type="scientific">Operophtera brumata</name>
    <name type="common">Winter moth</name>
    <name type="synonym">Phalaena brumata</name>
    <dbReference type="NCBI Taxonomy" id="104452"/>
    <lineage>
        <taxon>Eukaryota</taxon>
        <taxon>Metazoa</taxon>
        <taxon>Ecdysozoa</taxon>
        <taxon>Arthropoda</taxon>
        <taxon>Hexapoda</taxon>
        <taxon>Insecta</taxon>
        <taxon>Pterygota</taxon>
        <taxon>Neoptera</taxon>
        <taxon>Endopterygota</taxon>
        <taxon>Lepidoptera</taxon>
        <taxon>Glossata</taxon>
        <taxon>Ditrysia</taxon>
        <taxon>Geometroidea</taxon>
        <taxon>Geometridae</taxon>
        <taxon>Larentiinae</taxon>
        <taxon>Operophtera</taxon>
    </lineage>
</organism>
<evidence type="ECO:0000313" key="2">
    <source>
        <dbReference type="Proteomes" id="UP000037510"/>
    </source>
</evidence>
<sequence>MLHMYEDFRIAAALTNAFHIPLVDNIHAAEFIGIIRNRVNTPNHLADYVEARNLNRHRIEFNNISGHLPHLPHFPVLTEDELILFSVGTYQLKLAASYYSEHIRSGDYIIEIYANNDDIPDLNNFDLPTTNIWLLRSRIRSRHSSSKTYFCYLLVDENLRGIESIKQLPVYQQYRSIDQTDTTRQGRHFSFFFMCHFENVVDASSRASACARRCNVTVVREMLSARRSELKCSPLPLRSKWTDSQLDRFSGGLSSNWTEYSREP</sequence>
<gene>
    <name evidence="1" type="ORF">OBRU01_17179</name>
</gene>
<dbReference type="AlphaFoldDB" id="A0A0L7L194"/>
<evidence type="ECO:0000313" key="1">
    <source>
        <dbReference type="EMBL" id="KOB69257.1"/>
    </source>
</evidence>
<name>A0A0L7L194_OPEBR</name>